<dbReference type="GO" id="GO:0008237">
    <property type="term" value="F:metallopeptidase activity"/>
    <property type="evidence" value="ECO:0007669"/>
    <property type="project" value="InterPro"/>
</dbReference>
<dbReference type="Proteomes" id="UP001321473">
    <property type="component" value="Unassembled WGS sequence"/>
</dbReference>
<feature type="region of interest" description="Disordered" evidence="1">
    <location>
        <begin position="361"/>
        <end position="411"/>
    </location>
</feature>
<keyword evidence="3" id="KW-1185">Reference proteome</keyword>
<feature type="compositionally biased region" description="Low complexity" evidence="1">
    <location>
        <begin position="364"/>
        <end position="377"/>
    </location>
</feature>
<gene>
    <name evidence="2" type="ORF">V5799_022749</name>
</gene>
<dbReference type="InterPro" id="IPR042089">
    <property type="entry name" value="Peptidase_M13_dom_2"/>
</dbReference>
<proteinExistence type="predicted"/>
<dbReference type="Gene3D" id="3.40.390.10">
    <property type="entry name" value="Collagenase (Catalytic Domain)"/>
    <property type="match status" value="1"/>
</dbReference>
<reference evidence="2 3" key="1">
    <citation type="journal article" date="2023" name="Arcadia Sci">
        <title>De novo assembly of a long-read Amblyomma americanum tick genome.</title>
        <authorList>
            <person name="Chou S."/>
            <person name="Poskanzer K.E."/>
            <person name="Rollins M."/>
            <person name="Thuy-Boun P.S."/>
        </authorList>
    </citation>
    <scope>NUCLEOTIDE SEQUENCE [LARGE SCALE GENOMIC DNA]</scope>
    <source>
        <strain evidence="2">F_SG_1</strain>
        <tissue evidence="2">Salivary glands</tissue>
    </source>
</reference>
<name>A0AAQ4FL08_AMBAM</name>
<evidence type="ECO:0000313" key="2">
    <source>
        <dbReference type="EMBL" id="KAK8787473.1"/>
    </source>
</evidence>
<comment type="caution">
    <text evidence="2">The sequence shown here is derived from an EMBL/GenBank/DDBJ whole genome shotgun (WGS) entry which is preliminary data.</text>
</comment>
<accession>A0AAQ4FL08</accession>
<organism evidence="2 3">
    <name type="scientific">Amblyomma americanum</name>
    <name type="common">Lone star tick</name>
    <dbReference type="NCBI Taxonomy" id="6943"/>
    <lineage>
        <taxon>Eukaryota</taxon>
        <taxon>Metazoa</taxon>
        <taxon>Ecdysozoa</taxon>
        <taxon>Arthropoda</taxon>
        <taxon>Chelicerata</taxon>
        <taxon>Arachnida</taxon>
        <taxon>Acari</taxon>
        <taxon>Parasitiformes</taxon>
        <taxon>Ixodida</taxon>
        <taxon>Ixodoidea</taxon>
        <taxon>Ixodidae</taxon>
        <taxon>Amblyomminae</taxon>
        <taxon>Amblyomma</taxon>
    </lineage>
</organism>
<sequence>FHFRIADEPVLDSYSRLVSSTVFGDEAWQGGLMERSGDVQSSIMGDLSKAVVDASRPSAKPWLGDVRGLARFVYPLGPKDWLRALQSAFGAEGTGTASAPVKLDDRVYVSDVALLDTVESLFWNHSAADVAAHTSWWVAQILAPLASEAVFSAVRTVEFFGALAQALMCAMQVESVYNVLLAVLERERLEADARAKLAHLFERLQSVALKKAISSSRIGDAALTALFSAARSWKTVLWPEDSGDSRSLEDMLQALYGNVSVNPSNGVFFELWLSSRRALRRSLGTAARDNATRVFRADHFSMASHDPIRHVVSLCTAVLASPFYADDGTAAMLYGGVGFLFARELFRMAGAAVAISRPGDSDITATSSTASPSTSSTGHDDKNASVGVTTGGADGKDNSYAEASTGEAVNSDSVDSSWTSSWTSYWERFYDSSTSTEAASIEPNGNHSTWRDSLCEKRMQHVYERIVKSDLPLFKHGGNNGRGGKTLDPKKQQLSRKVSKFYCSLHDYYEYVTQGR</sequence>
<dbReference type="SUPFAM" id="SSF55486">
    <property type="entry name" value="Metalloproteases ('zincins'), catalytic domain"/>
    <property type="match status" value="1"/>
</dbReference>
<evidence type="ECO:0000313" key="3">
    <source>
        <dbReference type="Proteomes" id="UP001321473"/>
    </source>
</evidence>
<dbReference type="InterPro" id="IPR024079">
    <property type="entry name" value="MetalloPept_cat_dom_sf"/>
</dbReference>
<protein>
    <submittedName>
        <fullName evidence="2">Uncharacterized protein</fullName>
    </submittedName>
</protein>
<evidence type="ECO:0000256" key="1">
    <source>
        <dbReference type="SAM" id="MobiDB-lite"/>
    </source>
</evidence>
<dbReference type="EMBL" id="JARKHS020001770">
    <property type="protein sequence ID" value="KAK8787473.1"/>
    <property type="molecule type" value="Genomic_DNA"/>
</dbReference>
<dbReference type="AlphaFoldDB" id="A0AAQ4FL08"/>
<feature type="non-terminal residue" evidence="2">
    <location>
        <position position="1"/>
    </location>
</feature>
<dbReference type="Gene3D" id="1.10.1380.10">
    <property type="entry name" value="Neutral endopeptidase , domain2"/>
    <property type="match status" value="1"/>
</dbReference>